<dbReference type="InterPro" id="IPR006674">
    <property type="entry name" value="HD_domain"/>
</dbReference>
<dbReference type="SUPFAM" id="SSF81593">
    <property type="entry name" value="Nucleotidyltransferase substrate binding subunit/domain"/>
    <property type="match status" value="1"/>
</dbReference>
<dbReference type="CDD" id="cd04899">
    <property type="entry name" value="ACT_ACR-UUR-like_2"/>
    <property type="match status" value="1"/>
</dbReference>
<dbReference type="InterPro" id="IPR002912">
    <property type="entry name" value="ACT_dom"/>
</dbReference>
<dbReference type="SMART" id="SM00471">
    <property type="entry name" value="HDc"/>
    <property type="match status" value="1"/>
</dbReference>
<dbReference type="AlphaFoldDB" id="A0A6J6GWZ6"/>
<keyword evidence="5" id="KW-0460">Magnesium</keyword>
<dbReference type="HAMAP" id="MF_00277">
    <property type="entry name" value="PII_uridylyl_transf"/>
    <property type="match status" value="1"/>
</dbReference>
<evidence type="ECO:0000256" key="6">
    <source>
        <dbReference type="ARBA" id="ARBA00023268"/>
    </source>
</evidence>
<evidence type="ECO:0000259" key="8">
    <source>
        <dbReference type="PROSITE" id="PS51831"/>
    </source>
</evidence>
<evidence type="ECO:0000256" key="3">
    <source>
        <dbReference type="ARBA" id="ARBA00022737"/>
    </source>
</evidence>
<keyword evidence="6" id="KW-0511">Multifunctional enzyme</keyword>
<dbReference type="PROSITE" id="PS51831">
    <property type="entry name" value="HD"/>
    <property type="match status" value="1"/>
</dbReference>
<reference evidence="9" key="1">
    <citation type="submission" date="2020-05" db="EMBL/GenBank/DDBJ databases">
        <authorList>
            <person name="Chiriac C."/>
            <person name="Salcher M."/>
            <person name="Ghai R."/>
            <person name="Kavagutti S V."/>
        </authorList>
    </citation>
    <scope>NUCLEOTIDE SEQUENCE</scope>
</reference>
<keyword evidence="1" id="KW-0808">Transferase</keyword>
<organism evidence="9">
    <name type="scientific">freshwater metagenome</name>
    <dbReference type="NCBI Taxonomy" id="449393"/>
    <lineage>
        <taxon>unclassified sequences</taxon>
        <taxon>metagenomes</taxon>
        <taxon>ecological metagenomes</taxon>
    </lineage>
</organism>
<dbReference type="PIRSF" id="PIRSF006288">
    <property type="entry name" value="PII_uridyltransf"/>
    <property type="match status" value="1"/>
</dbReference>
<name>A0A6J6GWZ6_9ZZZZ</name>
<dbReference type="CDD" id="cd00077">
    <property type="entry name" value="HDc"/>
    <property type="match status" value="1"/>
</dbReference>
<evidence type="ECO:0000313" key="10">
    <source>
        <dbReference type="EMBL" id="CAB4771547.1"/>
    </source>
</evidence>
<dbReference type="InterPro" id="IPR013546">
    <property type="entry name" value="PII_UdlTrfase/GS_AdlTrfase"/>
</dbReference>
<protein>
    <submittedName>
        <fullName evidence="9">Unannotated protein</fullName>
    </submittedName>
</protein>
<dbReference type="SUPFAM" id="SSF81301">
    <property type="entry name" value="Nucleotidyltransferase"/>
    <property type="match status" value="1"/>
</dbReference>
<dbReference type="Pfam" id="PF08335">
    <property type="entry name" value="GlnD_UR_UTase"/>
    <property type="match status" value="1"/>
</dbReference>
<feature type="domain" description="ACT" evidence="7">
    <location>
        <begin position="581"/>
        <end position="663"/>
    </location>
</feature>
<dbReference type="GO" id="GO:0008773">
    <property type="term" value="F:[protein-PII] uridylyltransferase activity"/>
    <property type="evidence" value="ECO:0007669"/>
    <property type="project" value="InterPro"/>
</dbReference>
<dbReference type="SUPFAM" id="SSF55021">
    <property type="entry name" value="ACT-like"/>
    <property type="match status" value="1"/>
</dbReference>
<dbReference type="CDD" id="cd04873">
    <property type="entry name" value="ACT_UUR-ACR-like"/>
    <property type="match status" value="1"/>
</dbReference>
<keyword evidence="4" id="KW-0378">Hydrolase</keyword>
<dbReference type="InterPro" id="IPR043519">
    <property type="entry name" value="NT_sf"/>
</dbReference>
<evidence type="ECO:0000256" key="5">
    <source>
        <dbReference type="ARBA" id="ARBA00022842"/>
    </source>
</evidence>
<evidence type="ECO:0000313" key="9">
    <source>
        <dbReference type="EMBL" id="CAB4604453.1"/>
    </source>
</evidence>
<dbReference type="NCBIfam" id="NF002895">
    <property type="entry name" value="PRK03381.1"/>
    <property type="match status" value="1"/>
</dbReference>
<dbReference type="GO" id="GO:0016787">
    <property type="term" value="F:hydrolase activity"/>
    <property type="evidence" value="ECO:0007669"/>
    <property type="project" value="UniProtKB-KW"/>
</dbReference>
<proteinExistence type="inferred from homology"/>
<dbReference type="InterPro" id="IPR003607">
    <property type="entry name" value="HD/PDEase_dom"/>
</dbReference>
<keyword evidence="3" id="KW-0677">Repeat</keyword>
<gene>
    <name evidence="9" type="ORF">UFOPK1811_01039</name>
    <name evidence="10" type="ORF">UFOPK2922_00377</name>
</gene>
<accession>A0A6J6GWZ6</accession>
<feature type="domain" description="HD" evidence="8">
    <location>
        <begin position="403"/>
        <end position="510"/>
    </location>
</feature>
<dbReference type="EMBL" id="CAEZZS010000011">
    <property type="protein sequence ID" value="CAB4771547.1"/>
    <property type="molecule type" value="Genomic_DNA"/>
</dbReference>
<dbReference type="Gene3D" id="1.10.3090.10">
    <property type="entry name" value="cca-adding enzyme, domain 2"/>
    <property type="match status" value="1"/>
</dbReference>
<dbReference type="InterPro" id="IPR010043">
    <property type="entry name" value="UTase/UR"/>
</dbReference>
<dbReference type="Pfam" id="PF01966">
    <property type="entry name" value="HD"/>
    <property type="match status" value="1"/>
</dbReference>
<dbReference type="PROSITE" id="PS51671">
    <property type="entry name" value="ACT"/>
    <property type="match status" value="2"/>
</dbReference>
<feature type="domain" description="ACT" evidence="7">
    <location>
        <begin position="689"/>
        <end position="762"/>
    </location>
</feature>
<keyword evidence="2" id="KW-0548">Nucleotidyltransferase</keyword>
<dbReference type="Pfam" id="PF01909">
    <property type="entry name" value="NTP_transf_2"/>
    <property type="match status" value="1"/>
</dbReference>
<dbReference type="EMBL" id="CAEZUJ010000046">
    <property type="protein sequence ID" value="CAB4604453.1"/>
    <property type="molecule type" value="Genomic_DNA"/>
</dbReference>
<evidence type="ECO:0000259" key="7">
    <source>
        <dbReference type="PROSITE" id="PS51671"/>
    </source>
</evidence>
<evidence type="ECO:0000256" key="1">
    <source>
        <dbReference type="ARBA" id="ARBA00022679"/>
    </source>
</evidence>
<dbReference type="PANTHER" id="PTHR47320:SF1">
    <property type="entry name" value="BIFUNCTIONAL URIDYLYLTRANSFERASE_URIDYLYL-REMOVING ENZYME"/>
    <property type="match status" value="1"/>
</dbReference>
<dbReference type="InterPro" id="IPR045865">
    <property type="entry name" value="ACT-like_dom_sf"/>
</dbReference>
<sequence length="762" mass="83844">MGTRERRARSYSADARLASLFNEAILLIPIISSRDSLALAAVGGYGRGELSPGSDLDLLFLHNGNIRETELTKVVEKILYPLWDSGFSVDHSVRTRSEVKEIADLDGRVALGLLDIRWVAGNRDLVDTVESVALIDWRKNSGRWIGELRKYSQERSQRSGELAYLLEPDLKESRGGLRDITALRGIAKTDLVTVELDRVAKAESTLNNAREALHLITGKSSDRLSFFEQDKVAELLGYKDADELMLNIAQSARTVDYLSETVFHRFDQYRPAAKLFSFKGRGSNQEKTEEIAKGVGIYQGEAIITGDLELDPSVLLRAAASAAQRGIPLSIDSCKLAKEKLSSFPQPWPREAREDFVALLGAGNAMVQVWEALDQAELTQILIPEWNRIRSLPQRNALHRHTVDRHMVETALHASDLTRQVHRPDLLLVSALLHDMGKGLPGDHSITGAEIVKPILQRMGFPENDVSVVETLVMHHLLLSTVATRRDLDDPTTINSVCDLISDPLTIELLHALSISDGQATGSTAWSSWKASLVADLVNRVKKQISGVGLPPQPEFSESEKDLAKSGQIHLSIIKRDEITELLIIAPDRPGLLSLVAGFLTINRLNVRSARTRTFANSAVMRWLVLPDVYAPDISESGLKQSLTQALNGELDIAEKIKERVASYRSTSPIPVPPPIVEVIHDGATEATVLDVRSHDQMGLLYLLGKAVTETGVDVRAAIVSTLGAEACDSLYITEIDGRPLDPKRAAAVAQSIEQQLRANRI</sequence>
<evidence type="ECO:0000256" key="2">
    <source>
        <dbReference type="ARBA" id="ARBA00022695"/>
    </source>
</evidence>
<dbReference type="InterPro" id="IPR002934">
    <property type="entry name" value="Polymerase_NTP_transf_dom"/>
</dbReference>
<evidence type="ECO:0000256" key="4">
    <source>
        <dbReference type="ARBA" id="ARBA00022801"/>
    </source>
</evidence>
<dbReference type="CDD" id="cd05401">
    <property type="entry name" value="NT_GlnE_GlnD_like"/>
    <property type="match status" value="1"/>
</dbReference>
<dbReference type="PANTHER" id="PTHR47320">
    <property type="entry name" value="BIFUNCTIONAL URIDYLYLTRANSFERASE/URIDYLYL-REMOVING ENZYME"/>
    <property type="match status" value="1"/>
</dbReference>
<dbReference type="SUPFAM" id="SSF109604">
    <property type="entry name" value="HD-domain/PDEase-like"/>
    <property type="match status" value="1"/>
</dbReference>